<evidence type="ECO:0000313" key="2">
    <source>
        <dbReference type="Proteomes" id="UP000823749"/>
    </source>
</evidence>
<dbReference type="Proteomes" id="UP000823749">
    <property type="component" value="Chromosome 5"/>
</dbReference>
<reference evidence="1" key="1">
    <citation type="submission" date="2020-08" db="EMBL/GenBank/DDBJ databases">
        <title>Plant Genome Project.</title>
        <authorList>
            <person name="Zhang R.-G."/>
        </authorList>
    </citation>
    <scope>NUCLEOTIDE SEQUENCE</scope>
    <source>
        <strain evidence="1">WSP0</strain>
        <tissue evidence="1">Leaf</tissue>
    </source>
</reference>
<comment type="caution">
    <text evidence="1">The sequence shown here is derived from an EMBL/GenBank/DDBJ whole genome shotgun (WGS) entry which is preliminary data.</text>
</comment>
<protein>
    <submittedName>
        <fullName evidence="1">Uncharacterized protein</fullName>
    </submittedName>
</protein>
<accession>A0AAV6K8S5</accession>
<dbReference type="EMBL" id="JACTNZ010000005">
    <property type="protein sequence ID" value="KAG5548881.1"/>
    <property type="molecule type" value="Genomic_DNA"/>
</dbReference>
<sequence length="126" mass="14186">MQENAPAAASNSEIPCLQLPFLLSEISSIENFDGKIWLRSAGDGFDCAYFWGVWMFLTFGRKLRLEMGIDGGTLGCLQFFFTSLPANMVYVTSWDDFVEKSIQLFRTDPESIIPSYTRSSFSLLLA</sequence>
<proteinExistence type="predicted"/>
<gene>
    <name evidence="1" type="ORF">RHGRI_014292</name>
</gene>
<evidence type="ECO:0000313" key="1">
    <source>
        <dbReference type="EMBL" id="KAG5548881.1"/>
    </source>
</evidence>
<name>A0AAV6K8S5_9ERIC</name>
<organism evidence="1 2">
    <name type="scientific">Rhododendron griersonianum</name>
    <dbReference type="NCBI Taxonomy" id="479676"/>
    <lineage>
        <taxon>Eukaryota</taxon>
        <taxon>Viridiplantae</taxon>
        <taxon>Streptophyta</taxon>
        <taxon>Embryophyta</taxon>
        <taxon>Tracheophyta</taxon>
        <taxon>Spermatophyta</taxon>
        <taxon>Magnoliopsida</taxon>
        <taxon>eudicotyledons</taxon>
        <taxon>Gunneridae</taxon>
        <taxon>Pentapetalae</taxon>
        <taxon>asterids</taxon>
        <taxon>Ericales</taxon>
        <taxon>Ericaceae</taxon>
        <taxon>Ericoideae</taxon>
        <taxon>Rhodoreae</taxon>
        <taxon>Rhododendron</taxon>
    </lineage>
</organism>
<dbReference type="AlphaFoldDB" id="A0AAV6K8S5"/>
<keyword evidence="2" id="KW-1185">Reference proteome</keyword>